<gene>
    <name evidence="6" type="ORF">B5M09_001493</name>
</gene>
<evidence type="ECO:0000259" key="5">
    <source>
        <dbReference type="Pfam" id="PF16203"/>
    </source>
</evidence>
<dbReference type="GO" id="GO:0043138">
    <property type="term" value="F:3'-5' DNA helicase activity"/>
    <property type="evidence" value="ECO:0007669"/>
    <property type="project" value="TreeGrafter"/>
</dbReference>
<reference evidence="6" key="1">
    <citation type="submission" date="2018-07" db="EMBL/GenBank/DDBJ databases">
        <title>Annotation of Aphanomyces astaci genome assembly.</title>
        <authorList>
            <person name="Studholme D.J."/>
        </authorList>
    </citation>
    <scope>NUCLEOTIDE SEQUENCE [LARGE SCALE GENOMIC DNA]</scope>
    <source>
        <strain evidence="6">Pc</strain>
    </source>
</reference>
<evidence type="ECO:0000313" key="6">
    <source>
        <dbReference type="EMBL" id="RQM26695.1"/>
    </source>
</evidence>
<dbReference type="GO" id="GO:0000112">
    <property type="term" value="C:nucleotide-excision repair factor 3 complex"/>
    <property type="evidence" value="ECO:0007669"/>
    <property type="project" value="TreeGrafter"/>
</dbReference>
<dbReference type="EMBL" id="MZMZ02002251">
    <property type="protein sequence ID" value="RQM26695.1"/>
    <property type="molecule type" value="Genomic_DNA"/>
</dbReference>
<dbReference type="PANTHER" id="PTHR11274">
    <property type="entry name" value="RAD25/XP-B DNA REPAIR HELICASE"/>
    <property type="match status" value="1"/>
</dbReference>
<accession>A0A425DBN9</accession>
<feature type="domain" description="ERCC3/RAD25/XPB helicase C-terminal" evidence="5">
    <location>
        <begin position="53"/>
        <end position="152"/>
    </location>
</feature>
<sequence length="206" mass="23639">MVPRILEYLKENVSARKRALLYVANPNKFSAAEYLIKYHEDRGDKILLFSDDVSSHFGSRRQEAQRLGRILRPKANATGGFNAFFYTLISTDTHEMYYSNKRQQYLVDQGYTFKVVTELYDKATFEDSQSELLAEVLEAQDLEKFIDDENAEISKIGGDEDLSRLSGKKKKTTMGALSGADGSKYMEYSTGHGAKQRHNLFRDRYK</sequence>
<dbReference type="Proteomes" id="UP000284702">
    <property type="component" value="Unassembled WGS sequence"/>
</dbReference>
<evidence type="ECO:0000256" key="1">
    <source>
        <dbReference type="ARBA" id="ARBA00022741"/>
    </source>
</evidence>
<keyword evidence="2" id="KW-0378">Hydrolase</keyword>
<evidence type="ECO:0000256" key="2">
    <source>
        <dbReference type="ARBA" id="ARBA00022801"/>
    </source>
</evidence>
<organism evidence="6 7">
    <name type="scientific">Aphanomyces astaci</name>
    <name type="common">Crayfish plague agent</name>
    <dbReference type="NCBI Taxonomy" id="112090"/>
    <lineage>
        <taxon>Eukaryota</taxon>
        <taxon>Sar</taxon>
        <taxon>Stramenopiles</taxon>
        <taxon>Oomycota</taxon>
        <taxon>Saprolegniomycetes</taxon>
        <taxon>Saprolegniales</taxon>
        <taxon>Verrucalvaceae</taxon>
        <taxon>Aphanomyces</taxon>
    </lineage>
</organism>
<protein>
    <recommendedName>
        <fullName evidence="5">ERCC3/RAD25/XPB helicase C-terminal domain-containing protein</fullName>
    </recommendedName>
</protein>
<dbReference type="GO" id="GO:0016787">
    <property type="term" value="F:hydrolase activity"/>
    <property type="evidence" value="ECO:0007669"/>
    <property type="project" value="UniProtKB-KW"/>
</dbReference>
<dbReference type="GO" id="GO:0005524">
    <property type="term" value="F:ATP binding"/>
    <property type="evidence" value="ECO:0007669"/>
    <property type="project" value="UniProtKB-KW"/>
</dbReference>
<dbReference type="GO" id="GO:0097550">
    <property type="term" value="C:transcription preinitiation complex"/>
    <property type="evidence" value="ECO:0007669"/>
    <property type="project" value="TreeGrafter"/>
</dbReference>
<comment type="caution">
    <text evidence="6">The sequence shown here is derived from an EMBL/GenBank/DDBJ whole genome shotgun (WGS) entry which is preliminary data.</text>
</comment>
<keyword evidence="4" id="KW-0067">ATP-binding</keyword>
<proteinExistence type="predicted"/>
<keyword evidence="3" id="KW-0347">Helicase</keyword>
<keyword evidence="1" id="KW-0547">Nucleotide-binding</keyword>
<dbReference type="PANTHER" id="PTHR11274:SF0">
    <property type="entry name" value="GENERAL TRANSCRIPTION AND DNA REPAIR FACTOR IIH HELICASE SUBUNIT XPB"/>
    <property type="match status" value="1"/>
</dbReference>
<dbReference type="Gene3D" id="3.40.50.300">
    <property type="entry name" value="P-loop containing nucleotide triphosphate hydrolases"/>
    <property type="match status" value="2"/>
</dbReference>
<dbReference type="AlphaFoldDB" id="A0A425DBN9"/>
<dbReference type="Pfam" id="PF16203">
    <property type="entry name" value="ERCC3_RAD25_C"/>
    <property type="match status" value="1"/>
</dbReference>
<dbReference type="GO" id="GO:0006367">
    <property type="term" value="P:transcription initiation at RNA polymerase II promoter"/>
    <property type="evidence" value="ECO:0007669"/>
    <property type="project" value="TreeGrafter"/>
</dbReference>
<dbReference type="InterPro" id="IPR027417">
    <property type="entry name" value="P-loop_NTPase"/>
</dbReference>
<name>A0A425DBN9_APHAT</name>
<dbReference type="InterPro" id="IPR032438">
    <property type="entry name" value="ERCC3_RAD25_C"/>
</dbReference>
<dbReference type="VEuPathDB" id="FungiDB:H257_05051"/>
<evidence type="ECO:0000256" key="3">
    <source>
        <dbReference type="ARBA" id="ARBA00022806"/>
    </source>
</evidence>
<keyword evidence="7" id="KW-1185">Reference proteome</keyword>
<dbReference type="GO" id="GO:0005675">
    <property type="term" value="C:transcription factor TFIIH holo complex"/>
    <property type="evidence" value="ECO:0007669"/>
    <property type="project" value="TreeGrafter"/>
</dbReference>
<dbReference type="InterPro" id="IPR050615">
    <property type="entry name" value="ATP-dep_DNA_Helicase"/>
</dbReference>
<evidence type="ECO:0000313" key="7">
    <source>
        <dbReference type="Proteomes" id="UP000284702"/>
    </source>
</evidence>
<evidence type="ECO:0000256" key="4">
    <source>
        <dbReference type="ARBA" id="ARBA00022840"/>
    </source>
</evidence>